<evidence type="ECO:0000256" key="6">
    <source>
        <dbReference type="ARBA" id="ARBA00023002"/>
    </source>
</evidence>
<accession>A0A2A9E3W4</accession>
<feature type="domain" description="Dihydrodipicolinate reductase C-terminal" evidence="15">
    <location>
        <begin position="129"/>
        <end position="263"/>
    </location>
</feature>
<sequence length="266" mass="27656">MTIPVASATPSPVPETINVAVLGAAGRMGRTVCDAIEAAAGLELVARYDAGDDFSVVRESGAHVAVDFTVPGVTEANVHALLDAGIHAVVGTTGWTDESRQRVREHLAQPAVAAARTGVLIAPNFGLSAVLAMTFAARAARYFESVEVIELHHPDKIDAPSGTARHTAAAIAAARADAGMAPSPDATETGHDARGADVDGVRVHAVRLRGLVAHEEILFGNVGEQLSIRQDSFDRVSFMPGVLLAVREVVTRPGLTVGLENVLDLS</sequence>
<keyword evidence="4 13" id="KW-0521">NADP</keyword>
<dbReference type="CDD" id="cd02274">
    <property type="entry name" value="DHDPR_N"/>
    <property type="match status" value="1"/>
</dbReference>
<dbReference type="SUPFAM" id="SSF51735">
    <property type="entry name" value="NAD(P)-binding Rossmann-fold domains"/>
    <property type="match status" value="1"/>
</dbReference>
<dbReference type="GO" id="GO:0008839">
    <property type="term" value="F:4-hydroxy-tetrahydrodipicolinate reductase"/>
    <property type="evidence" value="ECO:0007669"/>
    <property type="project" value="UniProtKB-UniRule"/>
</dbReference>
<evidence type="ECO:0000256" key="7">
    <source>
        <dbReference type="ARBA" id="ARBA00023027"/>
    </source>
</evidence>
<comment type="subunit">
    <text evidence="13">Homotetramer.</text>
</comment>
<evidence type="ECO:0000256" key="1">
    <source>
        <dbReference type="ARBA" id="ARBA00006642"/>
    </source>
</evidence>
<evidence type="ECO:0000256" key="5">
    <source>
        <dbReference type="ARBA" id="ARBA00022915"/>
    </source>
</evidence>
<feature type="domain" description="Dihydrodipicolinate reductase N-terminal" evidence="14">
    <location>
        <begin position="17"/>
        <end position="125"/>
    </location>
</feature>
<feature type="binding site" evidence="13">
    <location>
        <begin position="23"/>
        <end position="28"/>
    </location>
    <ligand>
        <name>NAD(+)</name>
        <dbReference type="ChEBI" id="CHEBI:57540"/>
    </ligand>
</feature>
<feature type="active site" description="Proton donor" evidence="13">
    <location>
        <position position="156"/>
    </location>
</feature>
<protein>
    <recommendedName>
        <fullName evidence="10 13">4-hydroxy-tetrahydrodipicolinate reductase</fullName>
        <shortName evidence="13">HTPA reductase</shortName>
        <ecNumber evidence="10 13">1.17.1.8</ecNumber>
    </recommendedName>
</protein>
<comment type="caution">
    <text evidence="13">Lacks conserved residue(s) required for the propagation of feature annotation.</text>
</comment>
<dbReference type="Pfam" id="PF05173">
    <property type="entry name" value="DapB_C"/>
    <property type="match status" value="1"/>
</dbReference>
<dbReference type="PIRSF" id="PIRSF000161">
    <property type="entry name" value="DHPR"/>
    <property type="match status" value="1"/>
</dbReference>
<comment type="caution">
    <text evidence="13">Was originally thought to be a dihydrodipicolinate reductase (DHDPR), catalyzing the conversion of dihydrodipicolinate to tetrahydrodipicolinate. However, it was shown in E.coli that the substrate of the enzymatic reaction is not dihydrodipicolinate (DHDP) but in fact (2S,4S)-4-hydroxy-2,3,4,5-tetrahydrodipicolinic acid (HTPA), the product released by the DapA-catalyzed reaction.</text>
</comment>
<comment type="catalytic activity">
    <reaction evidence="11 13">
        <text>(S)-2,3,4,5-tetrahydrodipicolinate + NADP(+) + H2O = (2S,4S)-4-hydroxy-2,3,4,5-tetrahydrodipicolinate + NADPH + H(+)</text>
        <dbReference type="Rhea" id="RHEA:35331"/>
        <dbReference type="ChEBI" id="CHEBI:15377"/>
        <dbReference type="ChEBI" id="CHEBI:15378"/>
        <dbReference type="ChEBI" id="CHEBI:16845"/>
        <dbReference type="ChEBI" id="CHEBI:57783"/>
        <dbReference type="ChEBI" id="CHEBI:58349"/>
        <dbReference type="ChEBI" id="CHEBI:67139"/>
        <dbReference type="EC" id="1.17.1.8"/>
    </reaction>
</comment>
<keyword evidence="2 13" id="KW-0963">Cytoplasm</keyword>
<evidence type="ECO:0000256" key="3">
    <source>
        <dbReference type="ARBA" id="ARBA00022605"/>
    </source>
</evidence>
<evidence type="ECO:0000256" key="2">
    <source>
        <dbReference type="ARBA" id="ARBA00022490"/>
    </source>
</evidence>
<dbReference type="InterPro" id="IPR022664">
    <property type="entry name" value="DapB_N_CS"/>
</dbReference>
<evidence type="ECO:0000313" key="16">
    <source>
        <dbReference type="EMBL" id="PFG33523.1"/>
    </source>
</evidence>
<reference evidence="16 17" key="1">
    <citation type="submission" date="2017-10" db="EMBL/GenBank/DDBJ databases">
        <title>Sequencing the genomes of 1000 actinobacteria strains.</title>
        <authorList>
            <person name="Klenk H.-P."/>
        </authorList>
    </citation>
    <scope>NUCLEOTIDE SEQUENCE [LARGE SCALE GENOMIC DNA]</scope>
    <source>
        <strain evidence="16 17">DSM 18966</strain>
    </source>
</reference>
<comment type="function">
    <text evidence="13">Catalyzes the conversion of 4-hydroxy-tetrahydrodipicolinate (HTPA) to tetrahydrodipicolinate.</text>
</comment>
<dbReference type="GO" id="GO:0016726">
    <property type="term" value="F:oxidoreductase activity, acting on CH or CH2 groups, NAD or NADP as acceptor"/>
    <property type="evidence" value="ECO:0007669"/>
    <property type="project" value="UniProtKB-UniRule"/>
</dbReference>
<feature type="binding site" evidence="13">
    <location>
        <begin position="91"/>
        <end position="93"/>
    </location>
    <ligand>
        <name>NAD(+)</name>
        <dbReference type="ChEBI" id="CHEBI:57540"/>
    </ligand>
</feature>
<dbReference type="GO" id="GO:0005829">
    <property type="term" value="C:cytosol"/>
    <property type="evidence" value="ECO:0007669"/>
    <property type="project" value="TreeGrafter"/>
</dbReference>
<dbReference type="SUPFAM" id="SSF55347">
    <property type="entry name" value="Glyceraldehyde-3-phosphate dehydrogenase-like, C-terminal domain"/>
    <property type="match status" value="1"/>
</dbReference>
<dbReference type="Gene3D" id="3.30.360.10">
    <property type="entry name" value="Dihydrodipicolinate Reductase, domain 2"/>
    <property type="match status" value="1"/>
</dbReference>
<dbReference type="PROSITE" id="PS01298">
    <property type="entry name" value="DAPB"/>
    <property type="match status" value="1"/>
</dbReference>
<keyword evidence="17" id="KW-1185">Reference proteome</keyword>
<keyword evidence="6 13" id="KW-0560">Oxidoreductase</keyword>
<dbReference type="InterPro" id="IPR022663">
    <property type="entry name" value="DapB_C"/>
</dbReference>
<evidence type="ECO:0000259" key="14">
    <source>
        <dbReference type="Pfam" id="PF01113"/>
    </source>
</evidence>
<comment type="catalytic activity">
    <reaction evidence="12 13">
        <text>(S)-2,3,4,5-tetrahydrodipicolinate + NAD(+) + H2O = (2S,4S)-4-hydroxy-2,3,4,5-tetrahydrodipicolinate + NADH + H(+)</text>
        <dbReference type="Rhea" id="RHEA:35323"/>
        <dbReference type="ChEBI" id="CHEBI:15377"/>
        <dbReference type="ChEBI" id="CHEBI:15378"/>
        <dbReference type="ChEBI" id="CHEBI:16845"/>
        <dbReference type="ChEBI" id="CHEBI:57540"/>
        <dbReference type="ChEBI" id="CHEBI:57945"/>
        <dbReference type="ChEBI" id="CHEBI:67139"/>
        <dbReference type="EC" id="1.17.1.8"/>
    </reaction>
</comment>
<evidence type="ECO:0000313" key="17">
    <source>
        <dbReference type="Proteomes" id="UP000225548"/>
    </source>
</evidence>
<feature type="binding site" evidence="13">
    <location>
        <begin position="122"/>
        <end position="125"/>
    </location>
    <ligand>
        <name>NAD(+)</name>
        <dbReference type="ChEBI" id="CHEBI:57540"/>
    </ligand>
</feature>
<evidence type="ECO:0000256" key="11">
    <source>
        <dbReference type="ARBA" id="ARBA00049080"/>
    </source>
</evidence>
<comment type="caution">
    <text evidence="16">The sequence shown here is derived from an EMBL/GenBank/DDBJ whole genome shotgun (WGS) entry which is preliminary data.</text>
</comment>
<proteinExistence type="inferred from homology"/>
<keyword evidence="3 13" id="KW-0028">Amino-acid biosynthesis</keyword>
<evidence type="ECO:0000256" key="10">
    <source>
        <dbReference type="ARBA" id="ARBA00038983"/>
    </source>
</evidence>
<dbReference type="Pfam" id="PF01113">
    <property type="entry name" value="DapB_N"/>
    <property type="match status" value="1"/>
</dbReference>
<feature type="active site" description="Proton donor/acceptor" evidence="13">
    <location>
        <position position="152"/>
    </location>
</feature>
<keyword evidence="8 13" id="KW-0457">Lysine biosynthesis</keyword>
<dbReference type="GO" id="GO:0050661">
    <property type="term" value="F:NADP binding"/>
    <property type="evidence" value="ECO:0007669"/>
    <property type="project" value="UniProtKB-UniRule"/>
</dbReference>
<evidence type="ECO:0000256" key="9">
    <source>
        <dbReference type="ARBA" id="ARBA00037922"/>
    </source>
</evidence>
<evidence type="ECO:0000259" key="15">
    <source>
        <dbReference type="Pfam" id="PF05173"/>
    </source>
</evidence>
<comment type="similarity">
    <text evidence="1 13">Belongs to the DapB family.</text>
</comment>
<dbReference type="UniPathway" id="UPA00034">
    <property type="reaction ID" value="UER00018"/>
</dbReference>
<dbReference type="GO" id="GO:0009089">
    <property type="term" value="P:lysine biosynthetic process via diaminopimelate"/>
    <property type="evidence" value="ECO:0007669"/>
    <property type="project" value="UniProtKB-UniRule"/>
</dbReference>
<dbReference type="EC" id="1.17.1.8" evidence="10 13"/>
<feature type="binding site" evidence="13">
    <location>
        <begin position="162"/>
        <end position="163"/>
    </location>
    <ligand>
        <name>(S)-2,3,4,5-tetrahydrodipicolinate</name>
        <dbReference type="ChEBI" id="CHEBI:16845"/>
    </ligand>
</feature>
<dbReference type="FunFam" id="3.30.360.10:FF:000009">
    <property type="entry name" value="4-hydroxy-tetrahydrodipicolinate reductase"/>
    <property type="match status" value="1"/>
</dbReference>
<dbReference type="HAMAP" id="MF_00102">
    <property type="entry name" value="DapB"/>
    <property type="match status" value="1"/>
</dbReference>
<evidence type="ECO:0000256" key="13">
    <source>
        <dbReference type="HAMAP-Rule" id="MF_00102"/>
    </source>
</evidence>
<dbReference type="GO" id="GO:0051287">
    <property type="term" value="F:NAD binding"/>
    <property type="evidence" value="ECO:0007669"/>
    <property type="project" value="UniProtKB-UniRule"/>
</dbReference>
<dbReference type="Gene3D" id="3.40.50.720">
    <property type="entry name" value="NAD(P)-binding Rossmann-like Domain"/>
    <property type="match status" value="1"/>
</dbReference>
<dbReference type="InterPro" id="IPR000846">
    <property type="entry name" value="DapB_N"/>
</dbReference>
<dbReference type="InterPro" id="IPR023940">
    <property type="entry name" value="DHDPR_bac"/>
</dbReference>
<feature type="binding site" evidence="13">
    <location>
        <position position="153"/>
    </location>
    <ligand>
        <name>(S)-2,3,4,5-tetrahydrodipicolinate</name>
        <dbReference type="ChEBI" id="CHEBI:16845"/>
    </ligand>
</feature>
<dbReference type="NCBIfam" id="TIGR00036">
    <property type="entry name" value="dapB"/>
    <property type="match status" value="1"/>
</dbReference>
<keyword evidence="5 13" id="KW-0220">Diaminopimelate biosynthesis</keyword>
<name>A0A2A9E3W4_9MICO</name>
<dbReference type="PANTHER" id="PTHR20836">
    <property type="entry name" value="DIHYDRODIPICOLINATE REDUCTASE"/>
    <property type="match status" value="1"/>
</dbReference>
<evidence type="ECO:0000256" key="8">
    <source>
        <dbReference type="ARBA" id="ARBA00023154"/>
    </source>
</evidence>
<comment type="pathway">
    <text evidence="9 13">Amino-acid biosynthesis; L-lysine biosynthesis via DAP pathway; (S)-tetrahydrodipicolinate from L-aspartate: step 4/4.</text>
</comment>
<dbReference type="Proteomes" id="UP000225548">
    <property type="component" value="Unassembled WGS sequence"/>
</dbReference>
<evidence type="ECO:0000256" key="12">
    <source>
        <dbReference type="ARBA" id="ARBA00049396"/>
    </source>
</evidence>
<dbReference type="InterPro" id="IPR036291">
    <property type="entry name" value="NAD(P)-bd_dom_sf"/>
</dbReference>
<dbReference type="PANTHER" id="PTHR20836:SF0">
    <property type="entry name" value="4-HYDROXY-TETRAHYDRODIPICOLINATE REDUCTASE 1, CHLOROPLASTIC-RELATED"/>
    <property type="match status" value="1"/>
</dbReference>
<comment type="subcellular location">
    <subcellularLocation>
        <location evidence="13">Cytoplasm</location>
    </subcellularLocation>
</comment>
<dbReference type="AlphaFoldDB" id="A0A2A9E3W4"/>
<dbReference type="EMBL" id="PDJG01000001">
    <property type="protein sequence ID" value="PFG33523.1"/>
    <property type="molecule type" value="Genomic_DNA"/>
</dbReference>
<evidence type="ECO:0000256" key="4">
    <source>
        <dbReference type="ARBA" id="ARBA00022857"/>
    </source>
</evidence>
<organism evidence="16 17">
    <name type="scientific">Sanguibacter antarcticus</name>
    <dbReference type="NCBI Taxonomy" id="372484"/>
    <lineage>
        <taxon>Bacteria</taxon>
        <taxon>Bacillati</taxon>
        <taxon>Actinomycetota</taxon>
        <taxon>Actinomycetes</taxon>
        <taxon>Micrococcales</taxon>
        <taxon>Sanguibacteraceae</taxon>
        <taxon>Sanguibacter</taxon>
    </lineage>
</organism>
<dbReference type="GO" id="GO:0019877">
    <property type="term" value="P:diaminopimelate biosynthetic process"/>
    <property type="evidence" value="ECO:0007669"/>
    <property type="project" value="UniProtKB-UniRule"/>
</dbReference>
<keyword evidence="7 13" id="KW-0520">NAD</keyword>
<gene>
    <name evidence="13" type="primary">dapB</name>
    <name evidence="16" type="ORF">ATL42_1400</name>
</gene>